<feature type="transmembrane region" description="Helical" evidence="1">
    <location>
        <begin position="331"/>
        <end position="348"/>
    </location>
</feature>
<proteinExistence type="predicted"/>
<dbReference type="GeneID" id="86940595"/>
<dbReference type="RefSeq" id="WP_009532653.1">
    <property type="nucleotide sequence ID" value="NZ_JH590862.1"/>
</dbReference>
<feature type="transmembrane region" description="Helical" evidence="1">
    <location>
        <begin position="202"/>
        <end position="220"/>
    </location>
</feature>
<accession>A0AA36Y5E9</accession>
<feature type="transmembrane region" description="Helical" evidence="1">
    <location>
        <begin position="177"/>
        <end position="196"/>
    </location>
</feature>
<protein>
    <submittedName>
        <fullName evidence="2">Uncharacterized protein</fullName>
    </submittedName>
</protein>
<feature type="transmembrane region" description="Helical" evidence="1">
    <location>
        <begin position="298"/>
        <end position="319"/>
    </location>
</feature>
<feature type="transmembrane region" description="Helical" evidence="1">
    <location>
        <begin position="86"/>
        <end position="106"/>
    </location>
</feature>
<feature type="transmembrane region" description="Helical" evidence="1">
    <location>
        <begin position="444"/>
        <end position="465"/>
    </location>
</feature>
<dbReference type="Proteomes" id="UP000018466">
    <property type="component" value="Unassembled WGS sequence"/>
</dbReference>
<feature type="transmembrane region" description="Helical" evidence="1">
    <location>
        <begin position="416"/>
        <end position="438"/>
    </location>
</feature>
<sequence length="496" mass="55715">MPEQLKRQCFRAAALFLGCFLLYWSLRAAGGPLSLPRAVAARSFRTESELDAMLLLFFVLILLFQLLFTMLLALGALVRETRALQLAGFVLLGFLLYLFACLRPYTLLDNHFTTAWFMTGHFTDSLVHSLADVIAGVFRMKTNWDRQLGWQVAAALLYLYPFFVSLRVLGLRNFFPALLASALSAAVWLAGHAALLGGGLQLLLGLLAAVLSAVLLQVLTKAWKFGSTKKAGPKKKPLLSLKASREQTLLLALICVLFWIITWLTGRIGSFHDVMKLFFGSSIYGYQGSLYQLKKLGVAQALALSYFLSLLVSRALSLVEVKMSTKYEKNLNAGYQLLFQIWILPLLSKLLNRAADKGQDAIAGDELAETLSIPLNHVWAALQSGAWLKLLPFLLLGTLLGIAAIWFAIRLPALRLTVWFFVWFSVCSYVYCLLGLFFPQRMHPTVLLFICYGLNYLLQWILNAGEGLQLVLRKRQRAESREVEARTPSHRSRRRR</sequence>
<dbReference type="AlphaFoldDB" id="A0AA36Y5E9"/>
<dbReference type="EMBL" id="AGEL01000006">
    <property type="protein sequence ID" value="EHO17221.1"/>
    <property type="molecule type" value="Genomic_DNA"/>
</dbReference>
<comment type="caution">
    <text evidence="2">The sequence shown here is derived from an EMBL/GenBank/DDBJ whole genome shotgun (WGS) entry which is preliminary data.</text>
</comment>
<feature type="transmembrane region" description="Helical" evidence="1">
    <location>
        <begin position="248"/>
        <end position="266"/>
    </location>
</feature>
<reference evidence="2 3" key="1">
    <citation type="submission" date="2011-10" db="EMBL/GenBank/DDBJ databases">
        <title>The Genome Sequence of Lachnospiraceae bacterium ACC2.</title>
        <authorList>
            <consortium name="The Broad Institute Genome Sequencing Platform"/>
            <person name="Earl A."/>
            <person name="Ward D."/>
            <person name="Feldgarden M."/>
            <person name="Gevers D."/>
            <person name="Sizova M."/>
            <person name="Hazen A."/>
            <person name="Epstein S."/>
            <person name="Young S.K."/>
            <person name="Zeng Q."/>
            <person name="Gargeya S."/>
            <person name="Fitzgerald M."/>
            <person name="Haas B."/>
            <person name="Abouelleil A."/>
            <person name="Alvarado L."/>
            <person name="Arachchi H.M."/>
            <person name="Berlin A."/>
            <person name="Brown A."/>
            <person name="Chapman S.B."/>
            <person name="Chen Z."/>
            <person name="Dunbar C."/>
            <person name="Freedman E."/>
            <person name="Gearin G."/>
            <person name="Goldberg J."/>
            <person name="Griggs A."/>
            <person name="Gujja S."/>
            <person name="Heiman D."/>
            <person name="Howarth C."/>
            <person name="Larson L."/>
            <person name="Lui A."/>
            <person name="MacDonald P.J.P."/>
            <person name="Montmayeur A."/>
            <person name="Murphy C."/>
            <person name="Neiman D."/>
            <person name="Pearson M."/>
            <person name="Priest M."/>
            <person name="Roberts A."/>
            <person name="Saif S."/>
            <person name="Shea T."/>
            <person name="Shenoy N."/>
            <person name="Sisk P."/>
            <person name="Stolte C."/>
            <person name="Sykes S."/>
            <person name="Wortman J."/>
            <person name="Nusbaum C."/>
            <person name="Birren B."/>
        </authorList>
    </citation>
    <scope>NUCLEOTIDE SEQUENCE [LARGE SCALE GENOMIC DNA]</scope>
    <source>
        <strain evidence="2 3">ACC2</strain>
    </source>
</reference>
<keyword evidence="1" id="KW-0812">Transmembrane</keyword>
<evidence type="ECO:0000313" key="3">
    <source>
        <dbReference type="Proteomes" id="UP000018466"/>
    </source>
</evidence>
<feature type="transmembrane region" description="Helical" evidence="1">
    <location>
        <begin position="52"/>
        <end position="74"/>
    </location>
</feature>
<evidence type="ECO:0000256" key="1">
    <source>
        <dbReference type="SAM" id="Phobius"/>
    </source>
</evidence>
<keyword evidence="3" id="KW-1185">Reference proteome</keyword>
<name>A0AA36Y5E9_9FIRM</name>
<feature type="transmembrane region" description="Helical" evidence="1">
    <location>
        <begin position="390"/>
        <end position="409"/>
    </location>
</feature>
<keyword evidence="1" id="KW-1133">Transmembrane helix</keyword>
<evidence type="ECO:0000313" key="2">
    <source>
        <dbReference type="EMBL" id="EHO17221.1"/>
    </source>
</evidence>
<feature type="transmembrane region" description="Helical" evidence="1">
    <location>
        <begin position="148"/>
        <end position="170"/>
    </location>
</feature>
<gene>
    <name evidence="2" type="ORF">HMPREF9623_00820</name>
</gene>
<organism evidence="2 3">
    <name type="scientific">Stomatobaculum longum</name>
    <dbReference type="NCBI Taxonomy" id="796942"/>
    <lineage>
        <taxon>Bacteria</taxon>
        <taxon>Bacillati</taxon>
        <taxon>Bacillota</taxon>
        <taxon>Clostridia</taxon>
        <taxon>Lachnospirales</taxon>
        <taxon>Lachnospiraceae</taxon>
        <taxon>Stomatobaculum</taxon>
    </lineage>
</organism>
<keyword evidence="1" id="KW-0472">Membrane</keyword>